<protein>
    <recommendedName>
        <fullName evidence="4">NADAR domain-containing protein</fullName>
    </recommendedName>
</protein>
<evidence type="ECO:0000313" key="5">
    <source>
        <dbReference type="EMBL" id="KRG60879.1"/>
    </source>
</evidence>
<dbReference type="InterPro" id="IPR012816">
    <property type="entry name" value="NADAR"/>
</dbReference>
<sequence length="219" mass="24881">MTLTNSEPNARLRTYVRAESVVVHKTKEAFGGLSNMAAGFPLRINGFRIPTSEALYQACRFPDLPDVQREIIAQHSPMTAKMKGKPHRKATRSDWDKVRHNVMRWCLRVKLAQHYKEFGRLLLATKEKSIVEQSRKDEYWGAILLQDGETLMGENVLGRLLMELREALKKDTDEQLRFVPPLRIPNFSLYGEPIEAIGAPGTTVSSDEPQELGEQPPLL</sequence>
<dbReference type="Proteomes" id="UP000050902">
    <property type="component" value="Unassembled WGS sequence"/>
</dbReference>
<evidence type="ECO:0000256" key="2">
    <source>
        <dbReference type="ARBA" id="ARBA00000751"/>
    </source>
</evidence>
<reference evidence="5 6" key="1">
    <citation type="submission" date="2015-05" db="EMBL/GenBank/DDBJ databases">
        <title>Genome sequencing and analysis of members of genus Stenotrophomonas.</title>
        <authorList>
            <person name="Patil P.P."/>
            <person name="Midha S."/>
            <person name="Patil P.B."/>
        </authorList>
    </citation>
    <scope>NUCLEOTIDE SEQUENCE [LARGE SCALE GENOMIC DNA]</scope>
    <source>
        <strain evidence="5 6">DSM 12575</strain>
    </source>
</reference>
<keyword evidence="6" id="KW-1185">Reference proteome</keyword>
<feature type="region of interest" description="Disordered" evidence="3">
    <location>
        <begin position="198"/>
        <end position="219"/>
    </location>
</feature>
<dbReference type="InterPro" id="IPR037238">
    <property type="entry name" value="YbiA-like_sf"/>
</dbReference>
<dbReference type="EMBL" id="LDJG01000001">
    <property type="protein sequence ID" value="KRG60879.1"/>
    <property type="molecule type" value="Genomic_DNA"/>
</dbReference>
<evidence type="ECO:0000313" key="6">
    <source>
        <dbReference type="Proteomes" id="UP000050902"/>
    </source>
</evidence>
<proteinExistence type="predicted"/>
<name>A0ABR5NPQ0_9GAMM</name>
<evidence type="ECO:0000256" key="1">
    <source>
        <dbReference type="ARBA" id="ARBA00000022"/>
    </source>
</evidence>
<dbReference type="Pfam" id="PF08719">
    <property type="entry name" value="NADAR"/>
    <property type="match status" value="1"/>
</dbReference>
<comment type="catalytic activity">
    <reaction evidence="1">
        <text>5-amino-6-(5-phospho-D-ribosylamino)uracil + H2O = 5,6-diaminouracil + D-ribose 5-phosphate</text>
        <dbReference type="Rhea" id="RHEA:55020"/>
        <dbReference type="ChEBI" id="CHEBI:15377"/>
        <dbReference type="ChEBI" id="CHEBI:46252"/>
        <dbReference type="ChEBI" id="CHEBI:58453"/>
        <dbReference type="ChEBI" id="CHEBI:78346"/>
    </reaction>
</comment>
<comment type="catalytic activity">
    <reaction evidence="2">
        <text>2,5-diamino-6-hydroxy-4-(5-phosphoribosylamino)-pyrimidine + H2O = 2,5,6-triamino-4-hydroxypyrimidine + D-ribose 5-phosphate</text>
        <dbReference type="Rhea" id="RHEA:23436"/>
        <dbReference type="ChEBI" id="CHEBI:15377"/>
        <dbReference type="ChEBI" id="CHEBI:58614"/>
        <dbReference type="ChEBI" id="CHEBI:78346"/>
        <dbReference type="ChEBI" id="CHEBI:137796"/>
    </reaction>
</comment>
<comment type="caution">
    <text evidence="5">The sequence shown here is derived from an EMBL/GenBank/DDBJ whole genome shotgun (WGS) entry which is preliminary data.</text>
</comment>
<dbReference type="CDD" id="cd15457">
    <property type="entry name" value="NADAR"/>
    <property type="match status" value="1"/>
</dbReference>
<feature type="domain" description="NADAR" evidence="4">
    <location>
        <begin position="27"/>
        <end position="169"/>
    </location>
</feature>
<evidence type="ECO:0000256" key="3">
    <source>
        <dbReference type="SAM" id="MobiDB-lite"/>
    </source>
</evidence>
<dbReference type="Gene3D" id="1.10.357.40">
    <property type="entry name" value="YbiA-like"/>
    <property type="match status" value="1"/>
</dbReference>
<gene>
    <name evidence="5" type="ORF">ABB22_00230</name>
</gene>
<evidence type="ECO:0000259" key="4">
    <source>
        <dbReference type="Pfam" id="PF08719"/>
    </source>
</evidence>
<accession>A0ABR5NPQ0</accession>
<dbReference type="NCBIfam" id="TIGR02464">
    <property type="entry name" value="ribofla_fusion"/>
    <property type="match status" value="1"/>
</dbReference>
<organism evidence="5 6">
    <name type="scientific">Stenotrophomonas nitritireducens</name>
    <dbReference type="NCBI Taxonomy" id="83617"/>
    <lineage>
        <taxon>Bacteria</taxon>
        <taxon>Pseudomonadati</taxon>
        <taxon>Pseudomonadota</taxon>
        <taxon>Gammaproteobacteria</taxon>
        <taxon>Lysobacterales</taxon>
        <taxon>Lysobacteraceae</taxon>
        <taxon>Stenotrophomonas</taxon>
    </lineage>
</organism>
<dbReference type="SUPFAM" id="SSF143990">
    <property type="entry name" value="YbiA-like"/>
    <property type="match status" value="1"/>
</dbReference>